<keyword evidence="11 12" id="KW-0472">Membrane</keyword>
<evidence type="ECO:0000256" key="9">
    <source>
        <dbReference type="ARBA" id="ARBA00022748"/>
    </source>
</evidence>
<reference evidence="13 14" key="1">
    <citation type="submission" date="2017-06" db="EMBL/GenBank/DDBJ databases">
        <authorList>
            <person name="Kim H.J."/>
            <person name="Triplett B.A."/>
        </authorList>
    </citation>
    <scope>NUCLEOTIDE SEQUENCE [LARGE SCALE GENOMIC DNA]</scope>
    <source>
        <strain evidence="13 14">DSM 29052</strain>
    </source>
</reference>
<keyword evidence="6 12" id="KW-1003">Cell membrane</keyword>
<protein>
    <recommendedName>
        <fullName evidence="4 12">Heme exporter protein D</fullName>
    </recommendedName>
</protein>
<feature type="transmembrane region" description="Helical" evidence="12">
    <location>
        <begin position="12"/>
        <end position="32"/>
    </location>
</feature>
<keyword evidence="7 12" id="KW-0997">Cell inner membrane</keyword>
<comment type="function">
    <text evidence="1 12">Required for the export of heme to the periplasm for the biogenesis of c-type cytochromes.</text>
</comment>
<dbReference type="InterPro" id="IPR007078">
    <property type="entry name" value="Haem_export_protD_CcmD"/>
</dbReference>
<dbReference type="EMBL" id="FZNN01000001">
    <property type="protein sequence ID" value="SNR27109.1"/>
    <property type="molecule type" value="Genomic_DNA"/>
</dbReference>
<proteinExistence type="inferred from homology"/>
<name>A0A238V0S3_9RHOB</name>
<evidence type="ECO:0000256" key="8">
    <source>
        <dbReference type="ARBA" id="ARBA00022692"/>
    </source>
</evidence>
<evidence type="ECO:0000256" key="7">
    <source>
        <dbReference type="ARBA" id="ARBA00022519"/>
    </source>
</evidence>
<evidence type="ECO:0000256" key="3">
    <source>
        <dbReference type="ARBA" id="ARBA00008741"/>
    </source>
</evidence>
<evidence type="ECO:0000256" key="4">
    <source>
        <dbReference type="ARBA" id="ARBA00016461"/>
    </source>
</evidence>
<evidence type="ECO:0000313" key="13">
    <source>
        <dbReference type="EMBL" id="SNR27109.1"/>
    </source>
</evidence>
<comment type="subcellular location">
    <subcellularLocation>
        <location evidence="2 12">Cell inner membrane</location>
        <topology evidence="2 12">Single-pass membrane protein</topology>
    </subcellularLocation>
</comment>
<evidence type="ECO:0000256" key="12">
    <source>
        <dbReference type="RuleBase" id="RU363101"/>
    </source>
</evidence>
<comment type="similarity">
    <text evidence="3 12">Belongs to the CcmD/CycX/HelD family.</text>
</comment>
<keyword evidence="5 12" id="KW-0813">Transport</keyword>
<sequence>MMPDLGKYAGVVLSSYVVALGLIVALVAVSIWRARRVKAALEQVEKRSKRDG</sequence>
<keyword evidence="9 12" id="KW-0201">Cytochrome c-type biogenesis</keyword>
<keyword evidence="14" id="KW-1185">Reference proteome</keyword>
<keyword evidence="10 12" id="KW-1133">Transmembrane helix</keyword>
<evidence type="ECO:0000256" key="1">
    <source>
        <dbReference type="ARBA" id="ARBA00002442"/>
    </source>
</evidence>
<gene>
    <name evidence="13" type="ORF">SAMN06265370_101332</name>
</gene>
<dbReference type="GO" id="GO:0017004">
    <property type="term" value="P:cytochrome complex assembly"/>
    <property type="evidence" value="ECO:0007669"/>
    <property type="project" value="UniProtKB-KW"/>
</dbReference>
<dbReference type="GO" id="GO:0005886">
    <property type="term" value="C:plasma membrane"/>
    <property type="evidence" value="ECO:0007669"/>
    <property type="project" value="UniProtKB-SubCell"/>
</dbReference>
<evidence type="ECO:0000256" key="11">
    <source>
        <dbReference type="ARBA" id="ARBA00023136"/>
    </source>
</evidence>
<dbReference type="GO" id="GO:0015886">
    <property type="term" value="P:heme transport"/>
    <property type="evidence" value="ECO:0007669"/>
    <property type="project" value="InterPro"/>
</dbReference>
<dbReference type="Pfam" id="PF04995">
    <property type="entry name" value="CcmD"/>
    <property type="match status" value="1"/>
</dbReference>
<evidence type="ECO:0000256" key="2">
    <source>
        <dbReference type="ARBA" id="ARBA00004377"/>
    </source>
</evidence>
<dbReference type="Proteomes" id="UP000198417">
    <property type="component" value="Unassembled WGS sequence"/>
</dbReference>
<dbReference type="NCBIfam" id="TIGR03141">
    <property type="entry name" value="cytochro_ccmD"/>
    <property type="match status" value="1"/>
</dbReference>
<evidence type="ECO:0000313" key="14">
    <source>
        <dbReference type="Proteomes" id="UP000198417"/>
    </source>
</evidence>
<evidence type="ECO:0000256" key="6">
    <source>
        <dbReference type="ARBA" id="ARBA00022475"/>
    </source>
</evidence>
<evidence type="ECO:0000256" key="5">
    <source>
        <dbReference type="ARBA" id="ARBA00022448"/>
    </source>
</evidence>
<evidence type="ECO:0000256" key="10">
    <source>
        <dbReference type="ARBA" id="ARBA00022989"/>
    </source>
</evidence>
<organism evidence="13 14">
    <name type="scientific">Puniceibacterium sediminis</name>
    <dbReference type="NCBI Taxonomy" id="1608407"/>
    <lineage>
        <taxon>Bacteria</taxon>
        <taxon>Pseudomonadati</taxon>
        <taxon>Pseudomonadota</taxon>
        <taxon>Alphaproteobacteria</taxon>
        <taxon>Rhodobacterales</taxon>
        <taxon>Paracoccaceae</taxon>
        <taxon>Puniceibacterium</taxon>
    </lineage>
</organism>
<dbReference type="AlphaFoldDB" id="A0A238V0S3"/>
<accession>A0A238V0S3</accession>
<keyword evidence="8 12" id="KW-0812">Transmembrane</keyword>